<dbReference type="AlphaFoldDB" id="A0A1H2PP87"/>
<dbReference type="EMBL" id="FNLO01000005">
    <property type="protein sequence ID" value="SDV48567.1"/>
    <property type="molecule type" value="Genomic_DNA"/>
</dbReference>
<evidence type="ECO:0000256" key="1">
    <source>
        <dbReference type="SAM" id="MobiDB-lite"/>
    </source>
</evidence>
<protein>
    <submittedName>
        <fullName evidence="2">Predicted methyltransferase</fullName>
    </submittedName>
</protein>
<reference evidence="3" key="1">
    <citation type="submission" date="2016-09" db="EMBL/GenBank/DDBJ databases">
        <authorList>
            <person name="Varghese N."/>
            <person name="Submissions S."/>
        </authorList>
    </citation>
    <scope>NUCLEOTIDE SEQUENCE [LARGE SCALE GENOMIC DNA]</scope>
    <source>
        <strain evidence="3">JS23</strain>
    </source>
</reference>
<feature type="compositionally biased region" description="Polar residues" evidence="1">
    <location>
        <begin position="30"/>
        <end position="41"/>
    </location>
</feature>
<dbReference type="SUPFAM" id="SSF53335">
    <property type="entry name" value="S-adenosyl-L-methionine-dependent methyltransferases"/>
    <property type="match status" value="1"/>
</dbReference>
<evidence type="ECO:0000313" key="3">
    <source>
        <dbReference type="Proteomes" id="UP000243719"/>
    </source>
</evidence>
<dbReference type="Gene3D" id="3.40.50.150">
    <property type="entry name" value="Vaccinia Virus protein VP39"/>
    <property type="match status" value="1"/>
</dbReference>
<sequence>MSSIMPAFRPACSNAKQFPASALRHRPERQSNLQSDLQSVPTHARRRRTGLRILMSLLATVFVATGAVAETVSGNDAISAMHRAAPRSPQHAGPQDRPQDGANAALVKTIDFVGLAEGMTVVTVGRGDSDLTRALAASLSNTGTLFLADVATDGTGGAIRASDEFSSRALQLSRKMADERSLFGKVVVVPFAPPVFADVRPPGGADLAVVDAPVANWRRSGTAHAAFKALHAALKPGARLILLSPSDGGHPGWLVQQAEAAGLRRAGEMEALADGRIGLGFVRPGA</sequence>
<dbReference type="GO" id="GO:0008168">
    <property type="term" value="F:methyltransferase activity"/>
    <property type="evidence" value="ECO:0007669"/>
    <property type="project" value="UniProtKB-KW"/>
</dbReference>
<evidence type="ECO:0000313" key="2">
    <source>
        <dbReference type="EMBL" id="SDV48567.1"/>
    </source>
</evidence>
<name>A0A1H2PP87_9BURK</name>
<gene>
    <name evidence="2" type="ORF">SAMN05216551_105195</name>
</gene>
<keyword evidence="2" id="KW-0808">Transferase</keyword>
<feature type="region of interest" description="Disordered" evidence="1">
    <location>
        <begin position="82"/>
        <end position="101"/>
    </location>
</feature>
<dbReference type="Proteomes" id="UP000243719">
    <property type="component" value="Unassembled WGS sequence"/>
</dbReference>
<proteinExistence type="predicted"/>
<feature type="region of interest" description="Disordered" evidence="1">
    <location>
        <begin position="20"/>
        <end position="44"/>
    </location>
</feature>
<keyword evidence="3" id="KW-1185">Reference proteome</keyword>
<keyword evidence="2" id="KW-0489">Methyltransferase</keyword>
<dbReference type="GO" id="GO:0032259">
    <property type="term" value="P:methylation"/>
    <property type="evidence" value="ECO:0007669"/>
    <property type="project" value="UniProtKB-KW"/>
</dbReference>
<accession>A0A1H2PP87</accession>
<dbReference type="InterPro" id="IPR029063">
    <property type="entry name" value="SAM-dependent_MTases_sf"/>
</dbReference>
<organism evidence="2 3">
    <name type="scientific">Chitinasiproducens palmae</name>
    <dbReference type="NCBI Taxonomy" id="1770053"/>
    <lineage>
        <taxon>Bacteria</taxon>
        <taxon>Pseudomonadati</taxon>
        <taxon>Pseudomonadota</taxon>
        <taxon>Betaproteobacteria</taxon>
        <taxon>Burkholderiales</taxon>
        <taxon>Burkholderiaceae</taxon>
        <taxon>Chitinasiproducens</taxon>
    </lineage>
</organism>